<protein>
    <submittedName>
        <fullName evidence="1">Uncharacterized protein</fullName>
    </submittedName>
</protein>
<keyword evidence="2" id="KW-1185">Reference proteome</keyword>
<accession>A0A239JMY1</accession>
<reference evidence="1 2" key="1">
    <citation type="submission" date="2017-06" db="EMBL/GenBank/DDBJ databases">
        <authorList>
            <person name="Kim H.J."/>
            <person name="Triplett B.A."/>
        </authorList>
    </citation>
    <scope>NUCLEOTIDE SEQUENCE [LARGE SCALE GENOMIC DNA]</scope>
    <source>
        <strain evidence="1 2">DSM 43151</strain>
    </source>
</reference>
<dbReference type="AlphaFoldDB" id="A0A239JMY1"/>
<name>A0A239JMY1_9ACTN</name>
<dbReference type="RefSeq" id="WP_275407980.1">
    <property type="nucleotide sequence ID" value="NZ_BOMU01000126.1"/>
</dbReference>
<evidence type="ECO:0000313" key="1">
    <source>
        <dbReference type="EMBL" id="SNT07187.1"/>
    </source>
</evidence>
<evidence type="ECO:0000313" key="2">
    <source>
        <dbReference type="Proteomes" id="UP000198415"/>
    </source>
</evidence>
<proteinExistence type="predicted"/>
<dbReference type="Proteomes" id="UP000198415">
    <property type="component" value="Unassembled WGS sequence"/>
</dbReference>
<sequence>MWGVLASALVAMIGFGIIGIGRQVSGRAFSSLTCQAGFIIWPPV</sequence>
<organism evidence="1 2">
    <name type="scientific">Actinoplanes regularis</name>
    <dbReference type="NCBI Taxonomy" id="52697"/>
    <lineage>
        <taxon>Bacteria</taxon>
        <taxon>Bacillati</taxon>
        <taxon>Actinomycetota</taxon>
        <taxon>Actinomycetes</taxon>
        <taxon>Micromonosporales</taxon>
        <taxon>Micromonosporaceae</taxon>
        <taxon>Actinoplanes</taxon>
    </lineage>
</organism>
<dbReference type="EMBL" id="FZNR01000036">
    <property type="protein sequence ID" value="SNT07187.1"/>
    <property type="molecule type" value="Genomic_DNA"/>
</dbReference>
<gene>
    <name evidence="1" type="ORF">SAMN06264365_13655</name>
</gene>